<evidence type="ECO:0000313" key="13">
    <source>
        <dbReference type="Proteomes" id="UP001567538"/>
    </source>
</evidence>
<dbReference type="EMBL" id="JBEAFC010000005">
    <property type="protein sequence ID" value="KAL1556638.1"/>
    <property type="molecule type" value="Genomic_DNA"/>
</dbReference>
<evidence type="ECO:0000256" key="4">
    <source>
        <dbReference type="ARBA" id="ARBA00022722"/>
    </source>
</evidence>
<keyword evidence="7" id="KW-0378">Hydrolase</keyword>
<evidence type="ECO:0000256" key="5">
    <source>
        <dbReference type="ARBA" id="ARBA00022723"/>
    </source>
</evidence>
<comment type="similarity">
    <text evidence="2">Belongs to the nuclease type I family.</text>
</comment>
<dbReference type="InterPro" id="IPR003154">
    <property type="entry name" value="S1/P1nuclease"/>
</dbReference>
<dbReference type="Pfam" id="PF02265">
    <property type="entry name" value="S1-P1_nuclease"/>
    <property type="match status" value="1"/>
</dbReference>
<dbReference type="GO" id="GO:0004521">
    <property type="term" value="F:RNA endonuclease activity"/>
    <property type="evidence" value="ECO:0007669"/>
    <property type="project" value="UniProtKB-ARBA"/>
</dbReference>
<dbReference type="GO" id="GO:0006308">
    <property type="term" value="P:DNA catabolic process"/>
    <property type="evidence" value="ECO:0007669"/>
    <property type="project" value="UniProtKB-ARBA"/>
</dbReference>
<dbReference type="InterPro" id="IPR008947">
    <property type="entry name" value="PLipase_C/P1_nuclease_dom_sf"/>
</dbReference>
<evidence type="ECO:0000256" key="3">
    <source>
        <dbReference type="ARBA" id="ARBA00012562"/>
    </source>
</evidence>
<keyword evidence="5" id="KW-0479">Metal-binding</keyword>
<protein>
    <recommendedName>
        <fullName evidence="3">Aspergillus nuclease S1</fullName>
        <ecNumber evidence="3">3.1.30.1</ecNumber>
    </recommendedName>
</protein>
<comment type="caution">
    <text evidence="12">The sequence shown here is derived from an EMBL/GenBank/DDBJ whole genome shotgun (WGS) entry which is preliminary data.</text>
</comment>
<keyword evidence="6" id="KW-0255">Endonuclease</keyword>
<dbReference type="SUPFAM" id="SSF48537">
    <property type="entry name" value="Phospholipase C/P1 nuclease"/>
    <property type="match status" value="1"/>
</dbReference>
<evidence type="ECO:0000256" key="1">
    <source>
        <dbReference type="ARBA" id="ARBA00000245"/>
    </source>
</evidence>
<dbReference type="GO" id="GO:0000014">
    <property type="term" value="F:single-stranded DNA endodeoxyribonuclease activity"/>
    <property type="evidence" value="ECO:0007669"/>
    <property type="project" value="UniProtKB-ARBA"/>
</dbReference>
<dbReference type="PANTHER" id="PTHR33146:SF27">
    <property type="entry name" value="ENDONUCLEASE 2"/>
    <property type="match status" value="1"/>
</dbReference>
<dbReference type="Gene3D" id="1.10.575.10">
    <property type="entry name" value="P1 Nuclease"/>
    <property type="match status" value="1"/>
</dbReference>
<dbReference type="GO" id="GO:0046872">
    <property type="term" value="F:metal ion binding"/>
    <property type="evidence" value="ECO:0007669"/>
    <property type="project" value="UniProtKB-KW"/>
</dbReference>
<keyword evidence="10" id="KW-0175">Coiled coil</keyword>
<feature type="signal peptide" evidence="11">
    <location>
        <begin position="1"/>
        <end position="25"/>
    </location>
</feature>
<evidence type="ECO:0000256" key="6">
    <source>
        <dbReference type="ARBA" id="ARBA00022759"/>
    </source>
</evidence>
<keyword evidence="13" id="KW-1185">Reference proteome</keyword>
<dbReference type="Proteomes" id="UP001567538">
    <property type="component" value="Unassembled WGS sequence"/>
</dbReference>
<dbReference type="AlphaFoldDB" id="A0ABD1HM87"/>
<keyword evidence="11" id="KW-0732">Signal</keyword>
<organism evidence="12 13">
    <name type="scientific">Salvia divinorum</name>
    <name type="common">Maria pastora</name>
    <name type="synonym">Diviner's sage</name>
    <dbReference type="NCBI Taxonomy" id="28513"/>
    <lineage>
        <taxon>Eukaryota</taxon>
        <taxon>Viridiplantae</taxon>
        <taxon>Streptophyta</taxon>
        <taxon>Embryophyta</taxon>
        <taxon>Tracheophyta</taxon>
        <taxon>Spermatophyta</taxon>
        <taxon>Magnoliopsida</taxon>
        <taxon>eudicotyledons</taxon>
        <taxon>Gunneridae</taxon>
        <taxon>Pentapetalae</taxon>
        <taxon>asterids</taxon>
        <taxon>lamiids</taxon>
        <taxon>Lamiales</taxon>
        <taxon>Lamiaceae</taxon>
        <taxon>Nepetoideae</taxon>
        <taxon>Mentheae</taxon>
        <taxon>Salviinae</taxon>
        <taxon>Salvia</taxon>
        <taxon>Salvia subgen. Calosphace</taxon>
    </lineage>
</organism>
<keyword evidence="8" id="KW-1015">Disulfide bond</keyword>
<evidence type="ECO:0000256" key="10">
    <source>
        <dbReference type="SAM" id="Coils"/>
    </source>
</evidence>
<evidence type="ECO:0000313" key="12">
    <source>
        <dbReference type="EMBL" id="KAL1556638.1"/>
    </source>
</evidence>
<name>A0ABD1HM87_SALDI</name>
<evidence type="ECO:0000256" key="8">
    <source>
        <dbReference type="ARBA" id="ARBA00023157"/>
    </source>
</evidence>
<dbReference type="EC" id="3.1.30.1" evidence="3"/>
<feature type="coiled-coil region" evidence="10">
    <location>
        <begin position="59"/>
        <end position="90"/>
    </location>
</feature>
<accession>A0ABD1HM87</accession>
<keyword evidence="4" id="KW-0540">Nuclease</keyword>
<gene>
    <name evidence="12" type="ORF">AAHA92_12232</name>
</gene>
<keyword evidence="9" id="KW-0325">Glycoprotein</keyword>
<reference evidence="12 13" key="1">
    <citation type="submission" date="2024-06" db="EMBL/GenBank/DDBJ databases">
        <title>A chromosome level genome sequence of Diviner's sage (Salvia divinorum).</title>
        <authorList>
            <person name="Ford S.A."/>
            <person name="Ro D.-K."/>
            <person name="Ness R.W."/>
            <person name="Phillips M.A."/>
        </authorList>
    </citation>
    <scope>NUCLEOTIDE SEQUENCE [LARGE SCALE GENOMIC DNA]</scope>
    <source>
        <strain evidence="12">SAF-2024a</strain>
        <tissue evidence="12">Leaf</tissue>
    </source>
</reference>
<evidence type="ECO:0000256" key="11">
    <source>
        <dbReference type="SAM" id="SignalP"/>
    </source>
</evidence>
<evidence type="ECO:0000256" key="9">
    <source>
        <dbReference type="ARBA" id="ARBA00023180"/>
    </source>
</evidence>
<evidence type="ECO:0000256" key="2">
    <source>
        <dbReference type="ARBA" id="ARBA00009547"/>
    </source>
</evidence>
<comment type="catalytic activity">
    <reaction evidence="1">
        <text>Endonucleolytic cleavage to 5'-phosphomononucleotide and 5'-phosphooligonucleotide end-products.</text>
        <dbReference type="EC" id="3.1.30.1"/>
    </reaction>
</comment>
<feature type="chain" id="PRO_5044824184" description="Aspergillus nuclease S1" evidence="11">
    <location>
        <begin position="26"/>
        <end position="248"/>
    </location>
</feature>
<evidence type="ECO:0000256" key="7">
    <source>
        <dbReference type="ARBA" id="ARBA00022801"/>
    </source>
</evidence>
<proteinExistence type="inferred from homology"/>
<sequence length="248" mass="28154">MEKGKLFHILMIPFSLTLSTPCAHGWGYDGHTAICRIAQDAGANHESARRVEKQTAASRVELVKQNAALRAEFEKQNAELCAEFENQNAELCAEFEYQNAELCAEFENQVLEQLKNLRDIHQPLHVGFTSDQGGNSNTIKVKWFNKFTELHHLENGAKSYAENIDAFITEIQQKINGQWGKQLKGWENCKTTYPNVWHAAESTKAACEWAYKEVRSGSVLAADYFKTRLPVVELRMAQAPLNRDTCFK</sequence>
<dbReference type="PANTHER" id="PTHR33146">
    <property type="entry name" value="ENDONUCLEASE 4"/>
    <property type="match status" value="1"/>
</dbReference>